<reference evidence="2 3" key="1">
    <citation type="submission" date="2018-06" db="EMBL/GenBank/DDBJ databases">
        <title>Draft genome sequence of hyperthermophilic methanogen Methanothermobacter tenebrarum sp. MCM-B 1447.</title>
        <authorList>
            <person name="Pore S.D."/>
            <person name="Dagar S."/>
            <person name="Dhakephalkar P.K."/>
        </authorList>
    </citation>
    <scope>NUCLEOTIDE SEQUENCE [LARGE SCALE GENOMIC DNA]</scope>
    <source>
        <strain evidence="2 3">MCM B 1447</strain>
    </source>
</reference>
<feature type="domain" description="Gins51 C-terminal" evidence="1">
    <location>
        <begin position="158"/>
        <end position="199"/>
    </location>
</feature>
<dbReference type="Gene3D" id="1.20.58.1030">
    <property type="match status" value="1"/>
</dbReference>
<dbReference type="OrthoDB" id="82417at2157"/>
<name>A0A328PGM6_9EURY</name>
<dbReference type="Pfam" id="PF22090">
    <property type="entry name" value="Gins51_C"/>
    <property type="match status" value="1"/>
</dbReference>
<protein>
    <recommendedName>
        <fullName evidence="1">Gins51 C-terminal domain-containing protein</fullName>
    </recommendedName>
</protein>
<evidence type="ECO:0000313" key="3">
    <source>
        <dbReference type="Proteomes" id="UP000249782"/>
    </source>
</evidence>
<keyword evidence="3" id="KW-1185">Reference proteome</keyword>
<sequence>MDDFFRELRRIQKRERDERGLARVGDDFYKKTHDYMKKLMGTLSKDPLNTKGHHLLRDVQRITTEICERREHKITDIAIMNVQRSYNLFNKNPKLDLEDKSPPNLTPEEKKLYSSIISLLIEHRSRVFPILQSKPTSKEDFNEKEKIKSDENEIETIIVYDEVPSAVVGVDEKVYGPFKPQDIVRLPSITARIFVDSGKGRLIKHR</sequence>
<dbReference type="Gene3D" id="3.40.5.50">
    <property type="match status" value="1"/>
</dbReference>
<organism evidence="2 3">
    <name type="scientific">Methanothermobacter tenebrarum</name>
    <dbReference type="NCBI Taxonomy" id="680118"/>
    <lineage>
        <taxon>Archaea</taxon>
        <taxon>Methanobacteriati</taxon>
        <taxon>Methanobacteriota</taxon>
        <taxon>Methanomada group</taxon>
        <taxon>Methanobacteria</taxon>
        <taxon>Methanobacteriales</taxon>
        <taxon>Methanobacteriaceae</taxon>
        <taxon>Methanothermobacter</taxon>
    </lineage>
</organism>
<dbReference type="InterPro" id="IPR054314">
    <property type="entry name" value="Gins51_C"/>
</dbReference>
<dbReference type="AlphaFoldDB" id="A0A328PGM6"/>
<accession>A0A328PGM6</accession>
<comment type="caution">
    <text evidence="2">The sequence shown here is derived from an EMBL/GenBank/DDBJ whole genome shotgun (WGS) entry which is preliminary data.</text>
</comment>
<dbReference type="CDD" id="cd11714">
    <property type="entry name" value="GINS_A_archaea"/>
    <property type="match status" value="1"/>
</dbReference>
<proteinExistence type="predicted"/>
<dbReference type="RefSeq" id="WP_112093492.1">
    <property type="nucleotide sequence ID" value="NZ_QLOE01000002.1"/>
</dbReference>
<evidence type="ECO:0000259" key="1">
    <source>
        <dbReference type="Pfam" id="PF22090"/>
    </source>
</evidence>
<gene>
    <name evidence="2" type="ORF">DPC56_02555</name>
</gene>
<dbReference type="Proteomes" id="UP000249782">
    <property type="component" value="Unassembled WGS sequence"/>
</dbReference>
<dbReference type="EMBL" id="QLOE01000002">
    <property type="protein sequence ID" value="RAO79662.1"/>
    <property type="molecule type" value="Genomic_DNA"/>
</dbReference>
<evidence type="ECO:0000313" key="2">
    <source>
        <dbReference type="EMBL" id="RAO79662.1"/>
    </source>
</evidence>